<dbReference type="PANTHER" id="PTHR12461:SF105">
    <property type="entry name" value="HYPOXIA-INDUCIBLE FACTOR 1-ALPHA INHIBITOR"/>
    <property type="match status" value="1"/>
</dbReference>
<dbReference type="RefSeq" id="WP_243846614.1">
    <property type="nucleotide sequence ID" value="NZ_BAAAEV010000001.1"/>
</dbReference>
<dbReference type="PROSITE" id="PS51184">
    <property type="entry name" value="JMJC"/>
    <property type="match status" value="1"/>
</dbReference>
<accession>A0ABX0TXT3</accession>
<dbReference type="PANTHER" id="PTHR12461">
    <property type="entry name" value="HYPOXIA-INDUCIBLE FACTOR 1 ALPHA INHIBITOR-RELATED"/>
    <property type="match status" value="1"/>
</dbReference>
<dbReference type="Gene3D" id="2.60.120.10">
    <property type="entry name" value="Jelly Rolls"/>
    <property type="match status" value="1"/>
</dbReference>
<feature type="domain" description="JmjC" evidence="1">
    <location>
        <begin position="121"/>
        <end position="278"/>
    </location>
</feature>
<dbReference type="EMBL" id="JAASQP010000001">
    <property type="protein sequence ID" value="NIJ23038.1"/>
    <property type="molecule type" value="Genomic_DNA"/>
</dbReference>
<organism evidence="2 3">
    <name type="scientific">Sphingomonas japonica</name>
    <dbReference type="NCBI Taxonomy" id="511662"/>
    <lineage>
        <taxon>Bacteria</taxon>
        <taxon>Pseudomonadati</taxon>
        <taxon>Pseudomonadota</taxon>
        <taxon>Alphaproteobacteria</taxon>
        <taxon>Sphingomonadales</taxon>
        <taxon>Sphingomonadaceae</taxon>
        <taxon>Sphingomonas</taxon>
    </lineage>
</organism>
<keyword evidence="3" id="KW-1185">Reference proteome</keyword>
<evidence type="ECO:0000259" key="1">
    <source>
        <dbReference type="PROSITE" id="PS51184"/>
    </source>
</evidence>
<name>A0ABX0TXT3_9SPHN</name>
<dbReference type="Proteomes" id="UP000788153">
    <property type="component" value="Unassembled WGS sequence"/>
</dbReference>
<dbReference type="SMART" id="SM00558">
    <property type="entry name" value="JmjC"/>
    <property type="match status" value="1"/>
</dbReference>
<comment type="caution">
    <text evidence="2">The sequence shown here is derived from an EMBL/GenBank/DDBJ whole genome shotgun (WGS) entry which is preliminary data.</text>
</comment>
<gene>
    <name evidence="2" type="ORF">FHT01_000580</name>
</gene>
<sequence length="341" mass="36938">MSEAMHDLPAPVPIAERPAIAADRFASEVFDVYEPVVLRGQVAHWPAVAAAREGDRAMAEHIAAFDRGNPVEVMIGAPEIGGRFFYRDDMRGFNFHREQVPVGVLLQELLRLAGDPAPPALYAGAAAAGAHLPGWTAANAIDLPVEGATPRVWIGNATCVSTHFDTSPNLACVVAGTRRFLMFPPDQISNLHIGPIDVTMAGQPASMVDPDAPDLDRYPRFAEAMAHARVAELGPGDAIFMPALWWHHVRARGTLNVLVNYWWDAAAQASPLAALAHALLAIRELPAGERDAWRGWFGHYVFDDAAPHVADHLPEFARSVLGSPSAARDDRLRAFLRNALS</sequence>
<protein>
    <recommendedName>
        <fullName evidence="1">JmjC domain-containing protein</fullName>
    </recommendedName>
</protein>
<dbReference type="InterPro" id="IPR003347">
    <property type="entry name" value="JmjC_dom"/>
</dbReference>
<dbReference type="SUPFAM" id="SSF51197">
    <property type="entry name" value="Clavaminate synthase-like"/>
    <property type="match status" value="1"/>
</dbReference>
<reference evidence="2 3" key="1">
    <citation type="submission" date="2020-03" db="EMBL/GenBank/DDBJ databases">
        <title>Genomic Encyclopedia of Type Strains, Phase IV (KMG-IV): sequencing the most valuable type-strain genomes for metagenomic binning, comparative biology and taxonomic classification.</title>
        <authorList>
            <person name="Goeker M."/>
        </authorList>
    </citation>
    <scope>NUCLEOTIDE SEQUENCE [LARGE SCALE GENOMIC DNA]</scope>
    <source>
        <strain evidence="2 3">DSM 22753</strain>
    </source>
</reference>
<dbReference type="InterPro" id="IPR014710">
    <property type="entry name" value="RmlC-like_jellyroll"/>
</dbReference>
<evidence type="ECO:0000313" key="2">
    <source>
        <dbReference type="EMBL" id="NIJ23038.1"/>
    </source>
</evidence>
<dbReference type="InterPro" id="IPR041667">
    <property type="entry name" value="Cupin_8"/>
</dbReference>
<evidence type="ECO:0000313" key="3">
    <source>
        <dbReference type="Proteomes" id="UP000788153"/>
    </source>
</evidence>
<proteinExistence type="predicted"/>
<dbReference type="Pfam" id="PF13621">
    <property type="entry name" value="Cupin_8"/>
    <property type="match status" value="1"/>
</dbReference>